<feature type="transmembrane region" description="Helical" evidence="8">
    <location>
        <begin position="159"/>
        <end position="177"/>
    </location>
</feature>
<dbReference type="AlphaFoldDB" id="A0A8C2UI02"/>
<dbReference type="CTD" id="89885"/>
<protein>
    <recommendedName>
        <fullName evidence="9">Mff-like domain-containing protein</fullName>
    </recommendedName>
</protein>
<organism evidence="10 11">
    <name type="scientific">Chinchilla lanigera</name>
    <name type="common">Long-tailed chinchilla</name>
    <name type="synonym">Chinchilla villidera</name>
    <dbReference type="NCBI Taxonomy" id="34839"/>
    <lineage>
        <taxon>Eukaryota</taxon>
        <taxon>Metazoa</taxon>
        <taxon>Chordata</taxon>
        <taxon>Craniata</taxon>
        <taxon>Vertebrata</taxon>
        <taxon>Euteleostomi</taxon>
        <taxon>Mammalia</taxon>
        <taxon>Eutheria</taxon>
        <taxon>Euarchontoglires</taxon>
        <taxon>Glires</taxon>
        <taxon>Rodentia</taxon>
        <taxon>Hystricomorpha</taxon>
        <taxon>Chinchillidae</taxon>
        <taxon>Chinchilla</taxon>
    </lineage>
</organism>
<dbReference type="GeneID" id="102009078"/>
<dbReference type="PANTHER" id="PTHR21128">
    <property type="entry name" value="FETAL AND ADULT TESTIS-EXPRESSED TRANSCRIPT PROTEIN"/>
    <property type="match status" value="1"/>
</dbReference>
<dbReference type="GO" id="GO:0005783">
    <property type="term" value="C:endoplasmic reticulum"/>
    <property type="evidence" value="ECO:0007669"/>
    <property type="project" value="TreeGrafter"/>
</dbReference>
<feature type="domain" description="Mff-like" evidence="9">
    <location>
        <begin position="27"/>
        <end position="178"/>
    </location>
</feature>
<dbReference type="PANTHER" id="PTHR21128:SF0">
    <property type="entry name" value="FETAL AND ADULT TESTIS-EXPRESSED TRANSCRIPT PROTEIN"/>
    <property type="match status" value="1"/>
</dbReference>
<keyword evidence="4" id="KW-1000">Mitochondrion outer membrane</keyword>
<sequence length="179" mass="20463">MAAGPPSTKEETERCINEELVRGSPGRGQDHLMIADVLDHASRSGAVSQRRQKTETKATVSILPKSAWNVNPRKARKMEHQQQVSRISREPGHSGFFQEYPGIFQDHRDQNLGIDLLTETDPDELNGLELEIIRRQLLLVTERLCVLEDQDSSWRFKEAVLFTAVLTACLTNLWLWMRQ</sequence>
<dbReference type="InterPro" id="IPR039153">
    <property type="entry name" value="FATE1"/>
</dbReference>
<dbReference type="GO" id="GO:0005741">
    <property type="term" value="C:mitochondrial outer membrane"/>
    <property type="evidence" value="ECO:0007669"/>
    <property type="project" value="UniProtKB-SubCell"/>
</dbReference>
<keyword evidence="11" id="KW-1185">Reference proteome</keyword>
<dbReference type="GO" id="GO:0043066">
    <property type="term" value="P:negative regulation of apoptotic process"/>
    <property type="evidence" value="ECO:0007669"/>
    <property type="project" value="TreeGrafter"/>
</dbReference>
<keyword evidence="3 8" id="KW-0812">Transmembrane</keyword>
<evidence type="ECO:0000256" key="2">
    <source>
        <dbReference type="ARBA" id="ARBA00004294"/>
    </source>
</evidence>
<dbReference type="Pfam" id="PF05644">
    <property type="entry name" value="Miff"/>
    <property type="match status" value="1"/>
</dbReference>
<dbReference type="Ensembl" id="ENSCLAT00000001260.1">
    <property type="protein sequence ID" value="ENSCLAP00000001219.1"/>
    <property type="gene ID" value="ENSCLAG00000000927.1"/>
</dbReference>
<evidence type="ECO:0000256" key="7">
    <source>
        <dbReference type="ARBA" id="ARBA00023136"/>
    </source>
</evidence>
<evidence type="ECO:0000256" key="8">
    <source>
        <dbReference type="SAM" id="Phobius"/>
    </source>
</evidence>
<name>A0A8C2UI02_CHILA</name>
<evidence type="ECO:0000256" key="4">
    <source>
        <dbReference type="ARBA" id="ARBA00022787"/>
    </source>
</evidence>
<dbReference type="OrthoDB" id="5986838at2759"/>
<keyword evidence="5 8" id="KW-1133">Transmembrane helix</keyword>
<reference evidence="10" key="2">
    <citation type="submission" date="2025-09" db="UniProtKB">
        <authorList>
            <consortium name="Ensembl"/>
        </authorList>
    </citation>
    <scope>IDENTIFICATION</scope>
</reference>
<comment type="subcellular location">
    <subcellularLocation>
        <location evidence="1">Membrane</location>
        <topology evidence="1">Single-pass membrane protein</topology>
    </subcellularLocation>
    <subcellularLocation>
        <location evidence="2">Mitochondrion outer membrane</location>
    </subcellularLocation>
</comment>
<keyword evidence="7 8" id="KW-0472">Membrane</keyword>
<evidence type="ECO:0000256" key="6">
    <source>
        <dbReference type="ARBA" id="ARBA00023128"/>
    </source>
</evidence>
<evidence type="ECO:0000313" key="11">
    <source>
        <dbReference type="Proteomes" id="UP000694398"/>
    </source>
</evidence>
<proteinExistence type="predicted"/>
<dbReference type="GO" id="GO:0051562">
    <property type="term" value="P:negative regulation of mitochondrial calcium ion concentration"/>
    <property type="evidence" value="ECO:0007669"/>
    <property type="project" value="TreeGrafter"/>
</dbReference>
<dbReference type="Proteomes" id="UP000694398">
    <property type="component" value="Unassembled WGS sequence"/>
</dbReference>
<dbReference type="OMA" id="MEHGSQS"/>
<keyword evidence="6" id="KW-0496">Mitochondrion</keyword>
<evidence type="ECO:0000259" key="9">
    <source>
        <dbReference type="Pfam" id="PF05644"/>
    </source>
</evidence>
<evidence type="ECO:0000256" key="3">
    <source>
        <dbReference type="ARBA" id="ARBA00022692"/>
    </source>
</evidence>
<dbReference type="GO" id="GO:0044233">
    <property type="term" value="C:mitochondria-associated endoplasmic reticulum membrane contact site"/>
    <property type="evidence" value="ECO:0007669"/>
    <property type="project" value="TreeGrafter"/>
</dbReference>
<dbReference type="RefSeq" id="XP_005406501.1">
    <property type="nucleotide sequence ID" value="XM_005406444.1"/>
</dbReference>
<evidence type="ECO:0000313" key="10">
    <source>
        <dbReference type="Ensembl" id="ENSCLAP00000001219.1"/>
    </source>
</evidence>
<dbReference type="InterPro" id="IPR039433">
    <property type="entry name" value="Mff-like_dom"/>
</dbReference>
<dbReference type="GeneTree" id="ENSGT00390000006832"/>
<evidence type="ECO:0000256" key="1">
    <source>
        <dbReference type="ARBA" id="ARBA00004167"/>
    </source>
</evidence>
<accession>A0A8C2UI02</accession>
<evidence type="ECO:0000256" key="5">
    <source>
        <dbReference type="ARBA" id="ARBA00022989"/>
    </source>
</evidence>
<reference evidence="10" key="1">
    <citation type="submission" date="2025-08" db="UniProtKB">
        <authorList>
            <consortium name="Ensembl"/>
        </authorList>
    </citation>
    <scope>IDENTIFICATION</scope>
</reference>
<gene>
    <name evidence="10" type="primary">Fate1</name>
</gene>
<dbReference type="GO" id="GO:0031625">
    <property type="term" value="F:ubiquitin protein ligase binding"/>
    <property type="evidence" value="ECO:0007669"/>
    <property type="project" value="TreeGrafter"/>
</dbReference>